<sequence>METGEFMSFFSLAFFLGGKNLNSLEAIQQHRTSLLNKINSDYKEYDDKPASRDSGLADSAGRISTVIRRLFAESCSYRHVRMFVTSFQMSQIRQWKHPQEVILLSLFAIALSHSSFECL</sequence>
<evidence type="ECO:0000313" key="1">
    <source>
        <dbReference type="EMBL" id="KAJ9485903.1"/>
    </source>
</evidence>
<accession>A0AAI9TEZ7</accession>
<reference evidence="1" key="1">
    <citation type="submission" date="2015-06" db="EMBL/GenBank/DDBJ databases">
        <authorList>
            <person name="Nguyen H."/>
        </authorList>
    </citation>
    <scope>NUCLEOTIDE SEQUENCE</scope>
    <source>
        <strain evidence="1">DAOM 180753</strain>
    </source>
</reference>
<protein>
    <submittedName>
        <fullName evidence="1">Uncharacterized protein</fullName>
    </submittedName>
</protein>
<organism evidence="1 2">
    <name type="scientific">Penicillium thymicola</name>
    <dbReference type="NCBI Taxonomy" id="293382"/>
    <lineage>
        <taxon>Eukaryota</taxon>
        <taxon>Fungi</taxon>
        <taxon>Dikarya</taxon>
        <taxon>Ascomycota</taxon>
        <taxon>Pezizomycotina</taxon>
        <taxon>Eurotiomycetes</taxon>
        <taxon>Eurotiomycetidae</taxon>
        <taxon>Eurotiales</taxon>
        <taxon>Aspergillaceae</taxon>
        <taxon>Penicillium</taxon>
    </lineage>
</organism>
<keyword evidence="2" id="KW-1185">Reference proteome</keyword>
<comment type="caution">
    <text evidence="1">The sequence shown here is derived from an EMBL/GenBank/DDBJ whole genome shotgun (WGS) entry which is preliminary data.</text>
</comment>
<dbReference type="Proteomes" id="UP001227192">
    <property type="component" value="Unassembled WGS sequence"/>
</dbReference>
<reference evidence="1" key="2">
    <citation type="journal article" date="2016" name="Fungal Biol.">
        <title>Ochratoxin A production by Penicillium thymicola.</title>
        <authorList>
            <person name="Nguyen H.D.T."/>
            <person name="McMullin D.R."/>
            <person name="Ponomareva E."/>
            <person name="Riley R."/>
            <person name="Pomraning K.R."/>
            <person name="Baker S.E."/>
            <person name="Seifert K.A."/>
        </authorList>
    </citation>
    <scope>NUCLEOTIDE SEQUENCE</scope>
    <source>
        <strain evidence="1">DAOM 180753</strain>
    </source>
</reference>
<dbReference type="EMBL" id="LACB01000240">
    <property type="protein sequence ID" value="KAJ9485903.1"/>
    <property type="molecule type" value="Genomic_DNA"/>
</dbReference>
<dbReference type="AlphaFoldDB" id="A0AAI9TEZ7"/>
<name>A0AAI9TEZ7_PENTH</name>
<proteinExistence type="predicted"/>
<evidence type="ECO:0000313" key="2">
    <source>
        <dbReference type="Proteomes" id="UP001227192"/>
    </source>
</evidence>
<gene>
    <name evidence="1" type="ORF">VN97_g7445</name>
</gene>